<dbReference type="Gene3D" id="2.30.30.40">
    <property type="entry name" value="SH3 Domains"/>
    <property type="match status" value="1"/>
</dbReference>
<dbReference type="SUPFAM" id="SSF56204">
    <property type="entry name" value="Hect, E3 ligase catalytic domain"/>
    <property type="match status" value="1"/>
</dbReference>
<accession>A0A336LXE5</accession>
<dbReference type="PROSITE" id="PS50237">
    <property type="entry name" value="HECT"/>
    <property type="match status" value="1"/>
</dbReference>
<dbReference type="PROSITE" id="PS50297">
    <property type="entry name" value="ANK_REP_REGION"/>
    <property type="match status" value="2"/>
</dbReference>
<dbReference type="GO" id="GO:0061630">
    <property type="term" value="F:ubiquitin protein ligase activity"/>
    <property type="evidence" value="ECO:0007669"/>
    <property type="project" value="UniProtKB-UniRule"/>
</dbReference>
<sequence length="2757" mass="304925">MSDIDPETLLEWLSMGQGDERDMQLIALEQLCMLLLMSDNVDRCFESCPPRTFLPALCKIFLDELAPENVLEVTARAITYYLDVSAECTRRIVAIDGAIKAICNRLVVAELASRTSRDLAEQCIKVLELICTREAGAVFEGGGLSCVLSFIRDNGSQIHKDTLHSAMAVVSRLCTKVEPQAGNIQQCVEHLSTLLQHEDTMVADGALKCFASVADRFIRKGVDIAPLAEYGLVNELLNRLSNAAGPVASSSAVSGEQSTENLTVPKTQPTETSRSTQSIATTISLLATLCRGSPSITHDLLRSNLPEAMERALKGDERCILDCMRLADLILLLLFEGRQALGRVSGNQGQLIPRVRRADSSVERTHRQLIDCIRSKDTEALIEAIESGGIDVNCMDDVGQTLLNWASAFGTLEMVEFLCDKGADVNKGQRSSSLHYAACFGRPGIAKVLLKHGANPDLRDEDGKTALDKARERPDEGHREVASILLSPGEYMASISRKDGQTDGSENNEPRGDPEMAPIYLKFFLPVFCKTFQNTMLASVRRSSLGLIKKMVQYVQPELLTDLCATENNQNLGTLLVEVIASVLDNEDDEDGHLAVLIIIEEIMSKTKDEFLDHFARLGVFSKVQALIGTTSDIEVEQIKSQEETPKTSKDSVDIVEDAKDILSGRAYHWRDWSICRGRDCLYVWSDSAALELSNGSNGWFRFILDGKLATMYSSGSPENGNDSSGKGRTETLPNEENRGEFLEKLQRARAAVRQGQPSQPILTSPGPHKIVVGNWVLQSQKEQQLHIHNSEGHQVTILQDDLPGFIFESNRGTKHTFTAETTLGPDFAVGWSNIRKKKIKSKVEAQKCQVKNLARELYNKYFKAAQAVPRGAVAKLTSIVRQIEQALEEQCGQSSILEKTQHLSTSWQDKLRNALNELAQLLQEDGVISAYEMHSSGLVQALVAVLSKNYWELGLNRSRANKLQKQRIQIFRQCIFNNTPITGIDVKGKKNNTATILVQKLVAVLESIEKLPVYMYDSPNGGLQILTKRLRFRLERAPSESTLYDRTGRTLKMEPLATVGQMNKYLLKMVAKQWYDMDRANFYYLKKLKENPDLCFKHQHDFDENGIIYFIGTNGKTTEWVNPAQYGLVTVTSSEGKQLPYGKLEDILSRDSISNCHTKDNKKAWFAVDLGVFVIPTAYTMRHARGYGRSALRNWLFQMSKDGVNWVTLMTHSDDKSLADPGSTCTWKIECPSDETQGYRHIRIHQNGRNASGQTHYLSLSGLEIYGRVTGVCEDIGKAVAKESEAKARRERRLIRSQLKHIVKGARVIRGVDWRWEDQDGSPPCEGTVTGEIHNGWIDVKWDHGVRNSYRMGAEGKYDLKLVNCENLSSLETSGTTTSGTCSNNLNVPNKKSSDKSSTGSSTSSGALTSRKSSSTPSLPEATSDGQFVSKASVASTDQAASADNLAWKQAVEVIAENVLSCAKSDIVSGSSSDSHSNSNQSEVSVVVHPLKETRNENHPDLSTINNSTHALVSDLATITENLTLSDDNIKNKASTSYGMSGTIHRQLSEDNSRSANLHEVTNNKMNISNSTNSISKAFLTSYKSEVLDKMREGVDMLRNNTNTLLSSDILSQTNLLSSVKISLPKTSIGGSEINTASGQASTATGSACKTIGSSQPIEDSKFKKAINEVEKYLQLSGPFDEGCSSLNLFETVTANQKNSNDLEISDATIIPQAPPPVQIPTMDTISMQSSLASSTAAVITVPPTSECISTTSSSVAPADNSVVVSNPMSVSVPNLTSSTISQDSQESQNEPPTPPGLLETFAQMARRRTSGGTNLSAVNNQAMNVSNIANNQNSGSFFPRGPNSVTSLVKLALSSNFHSGLLSTAQSYPSLNSSTVPTSTAAQTSGTGQTPSFNPALTMSLTSTSSDSEQVSLEDFLESCRAPTLLGDLDDDDEMDDDENNDDENEDEYEEVGNTLLQVMVSRNLLSFMDEETLENRLAAAGKRKSWDDEFVLKRQFSALIPAFDPRPGRTNINQTSDLDIPQPGSETEIKMTDVILMPQPSLFLVLRGPNLAGYSDVDIPLTNPDWTIFRYVQELIQMTNIPKHEKSRKIWEPTYTIVYKEANKDENSSSGEDGRATPVISMFSGRSGGSTLSPSSPMAVTPSGLHCSVDDVLQLLAQLNSINIQSLKHNDLDLSLNPEMFMSKKVTNKLQQQIQDPLVLSSNSLPGWCENFNQGCPFLFPFETRQLYFNCTAFGASRSIVWLQSQRDNERQRQPGLSPRHPEQHEFRVGRLKHERVKVPRNDRLFEWAMQVMKVHCNRKSVLEVEFLGEEGTGLGPTLEFYALVAAELQRSDLGMWLFDDEHDLGGTEEMDLGEGVKPPGFYVRRSTGLFPAPLPQESDVCEKISKYYWFLGVFLAKVLQDGRLVDLPFSTSFLKLLCHNKSLAKPRLVNTKTSEDIMISSLMSEESDRDLIESCSKLIVNEMQDDSWFMILSQDDLQEIDPIRCEFIKELQEVVRQKVEIEQSNDFTPEEKLDKINNLRLMTKSGPIAIEDLALNFTYLPSSKKYGYEAADLLPNGSNIDVTINNVEEYCDLTINFCLHEGIAKQMQAFHKGFCEVFPLNKLAAFSADEVRKILCGDQSPKWTKEDLLNYTEPKLGYSKDSPGFLRFVNVLVNMNGAERKAFLQFTTGCSSLPPGGLANLYPRLTIVRKVDAGGLANLYPRLTIVRKVDAGEGSYPSVNTCVHYLKLPDYPTEEILRERLLTATKEKGFHLN</sequence>
<dbReference type="FunFam" id="1.25.10.10:FF:000051">
    <property type="entry name" value="E3 ubiquitin-protein ligase HECTD1 isoform X1"/>
    <property type="match status" value="1"/>
</dbReference>
<dbReference type="GO" id="GO:0043161">
    <property type="term" value="P:proteasome-mediated ubiquitin-dependent protein catabolic process"/>
    <property type="evidence" value="ECO:0007669"/>
    <property type="project" value="TreeGrafter"/>
</dbReference>
<dbReference type="InterPro" id="IPR000569">
    <property type="entry name" value="HECT_dom"/>
</dbReference>
<comment type="function">
    <text evidence="7">E3 ubiquitin-protein ligase which accepts ubiquitin from an E2 ubiquitin-conjugating enzyme in the form of a thioester and then directly transfers the ubiquitin to targeted substrates.</text>
</comment>
<dbReference type="Gene3D" id="1.25.10.10">
    <property type="entry name" value="Leucine-rich Repeat Variant"/>
    <property type="match status" value="1"/>
</dbReference>
<reference evidence="11" key="1">
    <citation type="submission" date="2018-07" db="EMBL/GenBank/DDBJ databases">
        <authorList>
            <person name="Quirk P.G."/>
            <person name="Krulwich T.A."/>
        </authorList>
    </citation>
    <scope>NUCLEOTIDE SEQUENCE</scope>
</reference>
<dbReference type="PANTHER" id="PTHR45670:SF1">
    <property type="entry name" value="E3 UBIQUITIN-PROTEIN LIGASE HECTD1"/>
    <property type="match status" value="1"/>
</dbReference>
<evidence type="ECO:0000256" key="5">
    <source>
        <dbReference type="PROSITE-ProRule" id="PRU00023"/>
    </source>
</evidence>
<feature type="repeat" description="ANK" evidence="5">
    <location>
        <begin position="429"/>
        <end position="461"/>
    </location>
</feature>
<dbReference type="Pfam" id="PF00632">
    <property type="entry name" value="HECT"/>
    <property type="match status" value="1"/>
</dbReference>
<feature type="domain" description="MIB/HERC2" evidence="10">
    <location>
        <begin position="1295"/>
        <end position="1367"/>
    </location>
</feature>
<dbReference type="FunFam" id="1.25.40.20:FF:000372">
    <property type="entry name" value="Putative hect e3 ubiquitin ligase"/>
    <property type="match status" value="1"/>
</dbReference>
<dbReference type="EC" id="2.3.2.26" evidence="7"/>
<dbReference type="FunFam" id="2.60.120.260:FF:000014">
    <property type="entry name" value="E3 ubiquitin-protein ligase HECTD1 isoform X1"/>
    <property type="match status" value="1"/>
</dbReference>
<dbReference type="Pfam" id="PF06701">
    <property type="entry name" value="MIB_HERC2"/>
    <property type="match status" value="1"/>
</dbReference>
<evidence type="ECO:0000259" key="10">
    <source>
        <dbReference type="PROSITE" id="PS51416"/>
    </source>
</evidence>
<feature type="compositionally biased region" description="Polar residues" evidence="8">
    <location>
        <begin position="714"/>
        <end position="725"/>
    </location>
</feature>
<feature type="region of interest" description="Disordered" evidence="8">
    <location>
        <begin position="1373"/>
        <end position="1427"/>
    </location>
</feature>
<evidence type="ECO:0000256" key="1">
    <source>
        <dbReference type="ARBA" id="ARBA00000885"/>
    </source>
</evidence>
<evidence type="ECO:0000256" key="4">
    <source>
        <dbReference type="ARBA" id="ARBA00022786"/>
    </source>
</evidence>
<evidence type="ECO:0000259" key="9">
    <source>
        <dbReference type="PROSITE" id="PS50237"/>
    </source>
</evidence>
<evidence type="ECO:0000256" key="7">
    <source>
        <dbReference type="RuleBase" id="RU369009"/>
    </source>
</evidence>
<dbReference type="Gene3D" id="3.30.2410.10">
    <property type="entry name" value="Hect, E3 ligase catalytic domain"/>
    <property type="match status" value="1"/>
</dbReference>
<dbReference type="InterPro" id="IPR011989">
    <property type="entry name" value="ARM-like"/>
</dbReference>
<feature type="compositionally biased region" description="Basic and acidic residues" evidence="8">
    <location>
        <begin position="726"/>
        <end position="735"/>
    </location>
</feature>
<dbReference type="SUPFAM" id="SSF48371">
    <property type="entry name" value="ARM repeat"/>
    <property type="match status" value="1"/>
</dbReference>
<dbReference type="SMART" id="SM00119">
    <property type="entry name" value="HECTc"/>
    <property type="match status" value="1"/>
</dbReference>
<dbReference type="PANTHER" id="PTHR45670">
    <property type="entry name" value="E3 UBIQUITIN-PROTEIN LIGASE TRIP12"/>
    <property type="match status" value="1"/>
</dbReference>
<dbReference type="Pfam" id="PF12796">
    <property type="entry name" value="Ank_2"/>
    <property type="match status" value="1"/>
</dbReference>
<dbReference type="InterPro" id="IPR010606">
    <property type="entry name" value="Mib_Herc2"/>
</dbReference>
<dbReference type="Gene3D" id="3.30.2160.10">
    <property type="entry name" value="Hect, E3 ligase catalytic domain"/>
    <property type="match status" value="1"/>
</dbReference>
<evidence type="ECO:0000256" key="8">
    <source>
        <dbReference type="SAM" id="MobiDB-lite"/>
    </source>
</evidence>
<gene>
    <name evidence="11" type="primary">CSON007207</name>
</gene>
<dbReference type="InterPro" id="IPR035983">
    <property type="entry name" value="Hect_E3_ubiquitin_ligase"/>
</dbReference>
<feature type="repeat" description="ANK" evidence="5">
    <location>
        <begin position="398"/>
        <end position="430"/>
    </location>
</feature>
<dbReference type="PROSITE" id="PS51416">
    <property type="entry name" value="MIB_HERC2"/>
    <property type="match status" value="1"/>
</dbReference>
<proteinExistence type="inferred from homology"/>
<organism evidence="11">
    <name type="scientific">Culicoides sonorensis</name>
    <name type="common">Biting midge</name>
    <dbReference type="NCBI Taxonomy" id="179676"/>
    <lineage>
        <taxon>Eukaryota</taxon>
        <taxon>Metazoa</taxon>
        <taxon>Ecdysozoa</taxon>
        <taxon>Arthropoda</taxon>
        <taxon>Hexapoda</taxon>
        <taxon>Insecta</taxon>
        <taxon>Pterygota</taxon>
        <taxon>Neoptera</taxon>
        <taxon>Endopterygota</taxon>
        <taxon>Diptera</taxon>
        <taxon>Nematocera</taxon>
        <taxon>Chironomoidea</taxon>
        <taxon>Ceratopogonidae</taxon>
        <taxon>Ceratopogoninae</taxon>
        <taxon>Culicoides</taxon>
        <taxon>Monoculicoides</taxon>
    </lineage>
</organism>
<dbReference type="SMART" id="SM00248">
    <property type="entry name" value="ANK"/>
    <property type="match status" value="3"/>
</dbReference>
<feature type="compositionally biased region" description="Polar residues" evidence="8">
    <location>
        <begin position="1873"/>
        <end position="1897"/>
    </location>
</feature>
<name>A0A336LXE5_CULSO</name>
<feature type="region of interest" description="Disordered" evidence="8">
    <location>
        <begin position="1873"/>
        <end position="1910"/>
    </location>
</feature>
<feature type="compositionally biased region" description="Low complexity" evidence="8">
    <location>
        <begin position="1899"/>
        <end position="1910"/>
    </location>
</feature>
<feature type="domain" description="HECT" evidence="9">
    <location>
        <begin position="2302"/>
        <end position="2757"/>
    </location>
</feature>
<dbReference type="VEuPathDB" id="VectorBase:CSON007207"/>
<dbReference type="SUPFAM" id="SSF49785">
    <property type="entry name" value="Galactose-binding domain-like"/>
    <property type="match status" value="1"/>
</dbReference>
<dbReference type="SUPFAM" id="SSF159034">
    <property type="entry name" value="Mib/herc2 domain-like"/>
    <property type="match status" value="1"/>
</dbReference>
<feature type="compositionally biased region" description="Low complexity" evidence="8">
    <location>
        <begin position="1373"/>
        <end position="1388"/>
    </location>
</feature>
<feature type="compositionally biased region" description="Basic and acidic residues" evidence="8">
    <location>
        <begin position="457"/>
        <end position="479"/>
    </location>
</feature>
<comment type="pathway">
    <text evidence="7">Protein modification; protein ubiquitination.</text>
</comment>
<dbReference type="PROSITE" id="PS50088">
    <property type="entry name" value="ANK_REPEAT"/>
    <property type="match status" value="2"/>
</dbReference>
<feature type="compositionally biased region" description="Polar residues" evidence="8">
    <location>
        <begin position="256"/>
        <end position="277"/>
    </location>
</feature>
<dbReference type="InterPro" id="IPR002110">
    <property type="entry name" value="Ankyrin_rpt"/>
</dbReference>
<dbReference type="InterPro" id="IPR036770">
    <property type="entry name" value="Ankyrin_rpt-contain_sf"/>
</dbReference>
<feature type="region of interest" description="Disordered" evidence="8">
    <location>
        <begin position="1775"/>
        <end position="1798"/>
    </location>
</feature>
<evidence type="ECO:0000256" key="2">
    <source>
        <dbReference type="ARBA" id="ARBA00006331"/>
    </source>
</evidence>
<keyword evidence="3 7" id="KW-0808">Transferase</keyword>
<dbReference type="Pfam" id="PF07738">
    <property type="entry name" value="Sad1_UNC"/>
    <property type="match status" value="1"/>
</dbReference>
<dbReference type="SUPFAM" id="SSF48403">
    <property type="entry name" value="Ankyrin repeat"/>
    <property type="match status" value="1"/>
</dbReference>
<feature type="compositionally biased region" description="Acidic residues" evidence="8">
    <location>
        <begin position="1930"/>
        <end position="1951"/>
    </location>
</feature>
<feature type="region of interest" description="Disordered" evidence="8">
    <location>
        <begin position="456"/>
        <end position="479"/>
    </location>
</feature>
<dbReference type="CDD" id="cd00078">
    <property type="entry name" value="HECTc"/>
    <property type="match status" value="1"/>
</dbReference>
<keyword evidence="5" id="KW-0040">ANK repeat</keyword>
<dbReference type="Gene3D" id="3.90.1750.10">
    <property type="entry name" value="Hect, E3 ligase catalytic domains"/>
    <property type="match status" value="1"/>
</dbReference>
<dbReference type="UniPathway" id="UPA00143"/>
<dbReference type="GO" id="GO:0016607">
    <property type="term" value="C:nuclear speck"/>
    <property type="evidence" value="ECO:0007669"/>
    <property type="project" value="TreeGrafter"/>
</dbReference>
<feature type="compositionally biased region" description="Low complexity" evidence="8">
    <location>
        <begin position="1397"/>
        <end position="1417"/>
    </location>
</feature>
<dbReference type="InterPro" id="IPR016024">
    <property type="entry name" value="ARM-type_fold"/>
</dbReference>
<dbReference type="Gene3D" id="1.25.40.20">
    <property type="entry name" value="Ankyrin repeat-containing domain"/>
    <property type="match status" value="1"/>
</dbReference>
<feature type="active site" description="Glycyl thioester intermediate" evidence="6">
    <location>
        <position position="2726"/>
    </location>
</feature>
<dbReference type="InterPro" id="IPR045322">
    <property type="entry name" value="HECTD1/TRIP12-like"/>
</dbReference>
<dbReference type="InterPro" id="IPR012919">
    <property type="entry name" value="SUN_dom"/>
</dbReference>
<dbReference type="InterPro" id="IPR037252">
    <property type="entry name" value="Mib_Herc2_sf"/>
</dbReference>
<feature type="compositionally biased region" description="Polar residues" evidence="8">
    <location>
        <begin position="1777"/>
        <end position="1792"/>
    </location>
</feature>
<comment type="catalytic activity">
    <reaction evidence="1 7">
        <text>S-ubiquitinyl-[E2 ubiquitin-conjugating enzyme]-L-cysteine + [acceptor protein]-L-lysine = [E2 ubiquitin-conjugating enzyme]-L-cysteine + N(6)-ubiquitinyl-[acceptor protein]-L-lysine.</text>
        <dbReference type="EC" id="2.3.2.26"/>
    </reaction>
</comment>
<dbReference type="InterPro" id="IPR008979">
    <property type="entry name" value="Galactose-bd-like_sf"/>
</dbReference>
<dbReference type="GO" id="GO:0070534">
    <property type="term" value="P:protein K63-linked ubiquitination"/>
    <property type="evidence" value="ECO:0007669"/>
    <property type="project" value="TreeGrafter"/>
</dbReference>
<dbReference type="EMBL" id="UFQT01000271">
    <property type="protein sequence ID" value="SSX22634.1"/>
    <property type="molecule type" value="Genomic_DNA"/>
</dbReference>
<keyword evidence="4 6" id="KW-0833">Ubl conjugation pathway</keyword>
<protein>
    <recommendedName>
        <fullName evidence="7">E3 ubiquitin-protein ligase</fullName>
        <ecNumber evidence="7">2.3.2.26</ecNumber>
    </recommendedName>
</protein>
<feature type="region of interest" description="Disordered" evidence="8">
    <location>
        <begin position="714"/>
        <end position="735"/>
    </location>
</feature>
<dbReference type="Gene3D" id="2.60.120.260">
    <property type="entry name" value="Galactose-binding domain-like"/>
    <property type="match status" value="1"/>
</dbReference>
<evidence type="ECO:0000256" key="3">
    <source>
        <dbReference type="ARBA" id="ARBA00022679"/>
    </source>
</evidence>
<comment type="similarity">
    <text evidence="2 7">Belongs to the UPL family. K-HECT subfamily.</text>
</comment>
<dbReference type="GO" id="GO:0009966">
    <property type="term" value="P:regulation of signal transduction"/>
    <property type="evidence" value="ECO:0007669"/>
    <property type="project" value="UniProtKB-ARBA"/>
</dbReference>
<evidence type="ECO:0000313" key="11">
    <source>
        <dbReference type="EMBL" id="SSX22634.1"/>
    </source>
</evidence>
<feature type="region of interest" description="Disordered" evidence="8">
    <location>
        <begin position="1926"/>
        <end position="1951"/>
    </location>
</feature>
<feature type="region of interest" description="Disordered" evidence="8">
    <location>
        <begin position="248"/>
        <end position="277"/>
    </location>
</feature>
<dbReference type="FunFam" id="2.30.30.40:FF:000085">
    <property type="entry name" value="E3 ubiquitin-protein ligase HECTD1 isoform X1"/>
    <property type="match status" value="1"/>
</dbReference>
<dbReference type="GO" id="GO:0046872">
    <property type="term" value="F:metal ion binding"/>
    <property type="evidence" value="ECO:0007669"/>
    <property type="project" value="InterPro"/>
</dbReference>
<evidence type="ECO:0000256" key="6">
    <source>
        <dbReference type="PROSITE-ProRule" id="PRU00104"/>
    </source>
</evidence>